<evidence type="ECO:0000313" key="2">
    <source>
        <dbReference type="EMBL" id="GAA3771448.1"/>
    </source>
</evidence>
<feature type="domain" description="Elongation factor G-binding protein C-terminal treble-clef zinc-finger" evidence="1">
    <location>
        <begin position="8"/>
        <end position="159"/>
    </location>
</feature>
<gene>
    <name evidence="2" type="ORF">GCM10022240_24470</name>
</gene>
<comment type="caution">
    <text evidence="2">The sequence shown here is derived from an EMBL/GenBank/DDBJ whole genome shotgun (WGS) entry which is preliminary data.</text>
</comment>
<evidence type="ECO:0000313" key="3">
    <source>
        <dbReference type="Proteomes" id="UP001500540"/>
    </source>
</evidence>
<reference evidence="3" key="1">
    <citation type="journal article" date="2019" name="Int. J. Syst. Evol. Microbiol.">
        <title>The Global Catalogue of Microorganisms (GCM) 10K type strain sequencing project: providing services to taxonomists for standard genome sequencing and annotation.</title>
        <authorList>
            <consortium name="The Broad Institute Genomics Platform"/>
            <consortium name="The Broad Institute Genome Sequencing Center for Infectious Disease"/>
            <person name="Wu L."/>
            <person name="Ma J."/>
        </authorList>
    </citation>
    <scope>NUCLEOTIDE SEQUENCE [LARGE SCALE GENOMIC DNA]</scope>
    <source>
        <strain evidence="3">JCM 16950</strain>
    </source>
</reference>
<dbReference type="RefSeq" id="WP_344783997.1">
    <property type="nucleotide sequence ID" value="NZ_BAABAF010000008.1"/>
</dbReference>
<accession>A0ABP7GNH2</accession>
<dbReference type="InterPro" id="IPR032330">
    <property type="entry name" value="EF-G-binding_C"/>
</dbReference>
<keyword evidence="3" id="KW-1185">Reference proteome</keyword>
<dbReference type="EMBL" id="BAABAF010000008">
    <property type="protein sequence ID" value="GAA3771448.1"/>
    <property type="molecule type" value="Genomic_DNA"/>
</dbReference>
<proteinExistence type="predicted"/>
<protein>
    <submittedName>
        <fullName evidence="2">FBP domain-containing protein</fullName>
    </submittedName>
</protein>
<sequence length="163" mass="17878">MHAPTENDIRTSFVNASVRERSSLSLPDGFAALDWDTVDFFAWRDPKLAPQGYLVVPLDGALTGVLLREHDRRPTARAQCAWCEDVTLPNDVVFYSAKRAGRAGRNGNTVGTLACAGFECSRNARKLPPLAYPGFDRAAARDRRIAALQANVAAFARDIRDSD</sequence>
<dbReference type="Pfam" id="PF16571">
    <property type="entry name" value="FBP_C"/>
    <property type="match status" value="1"/>
</dbReference>
<organism evidence="2 3">
    <name type="scientific">Microbacterium kribbense</name>
    <dbReference type="NCBI Taxonomy" id="433645"/>
    <lineage>
        <taxon>Bacteria</taxon>
        <taxon>Bacillati</taxon>
        <taxon>Actinomycetota</taxon>
        <taxon>Actinomycetes</taxon>
        <taxon>Micrococcales</taxon>
        <taxon>Microbacteriaceae</taxon>
        <taxon>Microbacterium</taxon>
    </lineage>
</organism>
<evidence type="ECO:0000259" key="1">
    <source>
        <dbReference type="Pfam" id="PF16571"/>
    </source>
</evidence>
<name>A0ABP7GNH2_9MICO</name>
<dbReference type="Proteomes" id="UP001500540">
    <property type="component" value="Unassembled WGS sequence"/>
</dbReference>